<evidence type="ECO:0000313" key="2">
    <source>
        <dbReference type="Proteomes" id="UP000248291"/>
    </source>
</evidence>
<accession>A0AAN4QD09</accession>
<dbReference type="Proteomes" id="UP000248291">
    <property type="component" value="Unassembled WGS sequence"/>
</dbReference>
<gene>
    <name evidence="1" type="ORF">KPSA3_07523</name>
</gene>
<sequence length="61" mass="6446">MLPAASIVLPFEVPTSVIDLDRYSCALSSLEGRALVHLSICAVSSGAIKNLEALVWILSTC</sequence>
<evidence type="ECO:0000313" key="1">
    <source>
        <dbReference type="EMBL" id="GBH21476.1"/>
    </source>
</evidence>
<name>A0AAN4QD09_PSESF</name>
<dbReference type="EMBL" id="BGKA01000294">
    <property type="protein sequence ID" value="GBH21476.1"/>
    <property type="molecule type" value="Genomic_DNA"/>
</dbReference>
<proteinExistence type="predicted"/>
<comment type="caution">
    <text evidence="1">The sequence shown here is derived from an EMBL/GenBank/DDBJ whole genome shotgun (WGS) entry which is preliminary data.</text>
</comment>
<keyword evidence="1" id="KW-0032">Aminotransferase</keyword>
<protein>
    <submittedName>
        <fullName evidence="1">Archaeal aspartate aminotransferase or a related aminotransferase</fullName>
    </submittedName>
</protein>
<organism evidence="1 2">
    <name type="scientific">Pseudomonas syringae pv. actinidiae</name>
    <dbReference type="NCBI Taxonomy" id="103796"/>
    <lineage>
        <taxon>Bacteria</taxon>
        <taxon>Pseudomonadati</taxon>
        <taxon>Pseudomonadota</taxon>
        <taxon>Gammaproteobacteria</taxon>
        <taxon>Pseudomonadales</taxon>
        <taxon>Pseudomonadaceae</taxon>
        <taxon>Pseudomonas</taxon>
        <taxon>Pseudomonas syringae</taxon>
    </lineage>
</organism>
<dbReference type="AlphaFoldDB" id="A0AAN4QD09"/>
<dbReference type="GO" id="GO:0008483">
    <property type="term" value="F:transaminase activity"/>
    <property type="evidence" value="ECO:0007669"/>
    <property type="project" value="UniProtKB-KW"/>
</dbReference>
<keyword evidence="1" id="KW-0808">Transferase</keyword>
<reference evidence="1 2" key="1">
    <citation type="submission" date="2018-04" db="EMBL/GenBank/DDBJ databases">
        <title>Draft genome sequence of Pseudomonas syringae pv. actinidiae biovar 3 strains isolated from kiwifruit in Kagawa prefecture.</title>
        <authorList>
            <person name="Tabuchi M."/>
            <person name="Saito M."/>
            <person name="Fujiwara S."/>
            <person name="Sasa N."/>
            <person name="Akimitsu K."/>
            <person name="Gomi K."/>
            <person name="Konishi-Sugita S."/>
            <person name="Hamano K."/>
            <person name="Kataoka I."/>
        </authorList>
    </citation>
    <scope>NUCLEOTIDE SEQUENCE [LARGE SCALE GENOMIC DNA]</scope>
    <source>
        <strain evidence="1 2">MAFF212211</strain>
    </source>
</reference>